<dbReference type="SUPFAM" id="SSF53720">
    <property type="entry name" value="ALDH-like"/>
    <property type="match status" value="1"/>
</dbReference>
<dbReference type="InterPro" id="IPR012394">
    <property type="entry name" value="Aldehyde_DH_NAD(P)"/>
</dbReference>
<dbReference type="CDD" id="cd07136">
    <property type="entry name" value="ALDH_YwdH-P39616"/>
    <property type="match status" value="1"/>
</dbReference>
<comment type="similarity">
    <text evidence="1 4 7">Belongs to the aldehyde dehydrogenase family.</text>
</comment>
<dbReference type="Proteomes" id="UP000029518">
    <property type="component" value="Chromosome"/>
</dbReference>
<dbReference type="GO" id="GO:0005737">
    <property type="term" value="C:cytoplasm"/>
    <property type="evidence" value="ECO:0007669"/>
    <property type="project" value="TreeGrafter"/>
</dbReference>
<dbReference type="RefSeq" id="WP_042218310.1">
    <property type="nucleotide sequence ID" value="NZ_CP009285.1"/>
</dbReference>
<dbReference type="PANTHER" id="PTHR43570:SF16">
    <property type="entry name" value="ALDEHYDE DEHYDROGENASE TYPE III, ISOFORM Q"/>
    <property type="match status" value="1"/>
</dbReference>
<dbReference type="PIRSF" id="PIRSF036492">
    <property type="entry name" value="ALDH"/>
    <property type="match status" value="1"/>
</dbReference>
<protein>
    <recommendedName>
        <fullName evidence="4">Aldehyde dehydrogenase</fullName>
    </recommendedName>
</protein>
<evidence type="ECO:0000256" key="5">
    <source>
        <dbReference type="PIRSR" id="PIRSR036492-1"/>
    </source>
</evidence>
<dbReference type="Gene3D" id="3.40.309.10">
    <property type="entry name" value="Aldehyde Dehydrogenase, Chain A, domain 2"/>
    <property type="match status" value="1"/>
</dbReference>
<gene>
    <name evidence="9" type="ORF">PBOR_34610</name>
</gene>
<accession>A0A089MYL0</accession>
<keyword evidence="10" id="KW-1185">Reference proteome</keyword>
<evidence type="ECO:0000256" key="6">
    <source>
        <dbReference type="PROSITE-ProRule" id="PRU10007"/>
    </source>
</evidence>
<dbReference type="Gene3D" id="3.40.605.10">
    <property type="entry name" value="Aldehyde Dehydrogenase, Chain A, domain 1"/>
    <property type="match status" value="1"/>
</dbReference>
<dbReference type="HOGENOM" id="CLU_005391_3_1_9"/>
<keyword evidence="2 4" id="KW-0560">Oxidoreductase</keyword>
<feature type="domain" description="Aldehyde dehydrogenase" evidence="8">
    <location>
        <begin position="6"/>
        <end position="435"/>
    </location>
</feature>
<dbReference type="Pfam" id="PF00171">
    <property type="entry name" value="Aldedh"/>
    <property type="match status" value="1"/>
</dbReference>
<dbReference type="GO" id="GO:0006081">
    <property type="term" value="P:aldehyde metabolic process"/>
    <property type="evidence" value="ECO:0007669"/>
    <property type="project" value="InterPro"/>
</dbReference>
<evidence type="ECO:0000256" key="1">
    <source>
        <dbReference type="ARBA" id="ARBA00009986"/>
    </source>
</evidence>
<feature type="active site" evidence="5 6">
    <location>
        <position position="215"/>
    </location>
</feature>
<evidence type="ECO:0000256" key="4">
    <source>
        <dbReference type="PIRNR" id="PIRNR036492"/>
    </source>
</evidence>
<dbReference type="InterPro" id="IPR016163">
    <property type="entry name" value="Ald_DH_C"/>
</dbReference>
<evidence type="ECO:0000313" key="9">
    <source>
        <dbReference type="EMBL" id="AIQ61469.1"/>
    </source>
</evidence>
<sequence length="463" mass="51833">MLQLTAPHIDQLLAEHREWFSSGITRTPAFRLEQLRKLKDAIKRSEPRIIAALNKDLRKSEFEAYATEIGFTLDSIGYMMKHLRRWMKPVKVRSPLHMFPAKSSIIAEPYGTALIIGPFNYPFQLLIEPLIGAIAAGNCAVLKPSESTPAISAVIEDMIRETFDPAYIRVVQGEKETTNLLIHAKFDYIFFTGSVPVGRIVMEAAAKNLVPVTLELGGKSPVIVDKTANLEAAAKRIAWGKLINVGQTCIAPDYLLVHRDVAAELIERIKHNITAFYGTDIRHNTDYGRIVNERQLRRIEAMLEQDRDKLILGGSVVPEDLYIEPALIYPASWSDASMQDEIFGPVLPIMEYRQLEEAIRSINDHPKPLALYLFTEDKQIETQVMDSVSFGGGCVNDTITHVASTHLPFGGVGNSGIGGYHGKHSFDLFSHRKSIVKRSTRLDFGIVYPPYGNKVKLARKLLK</sequence>
<dbReference type="KEGG" id="pbd:PBOR_34610"/>
<evidence type="ECO:0000256" key="2">
    <source>
        <dbReference type="ARBA" id="ARBA00023002"/>
    </source>
</evidence>
<dbReference type="EMBL" id="CP009285">
    <property type="protein sequence ID" value="AIQ61469.1"/>
    <property type="molecule type" value="Genomic_DNA"/>
</dbReference>
<dbReference type="PROSITE" id="PS00687">
    <property type="entry name" value="ALDEHYDE_DEHYDR_GLU"/>
    <property type="match status" value="1"/>
</dbReference>
<evidence type="ECO:0000259" key="8">
    <source>
        <dbReference type="Pfam" id="PF00171"/>
    </source>
</evidence>
<dbReference type="PANTHER" id="PTHR43570">
    <property type="entry name" value="ALDEHYDE DEHYDROGENASE"/>
    <property type="match status" value="1"/>
</dbReference>
<dbReference type="InterPro" id="IPR016161">
    <property type="entry name" value="Ald_DH/histidinol_DH"/>
</dbReference>
<proteinExistence type="inferred from homology"/>
<dbReference type="InterPro" id="IPR016162">
    <property type="entry name" value="Ald_DH_N"/>
</dbReference>
<dbReference type="FunFam" id="3.40.605.10:FF:000004">
    <property type="entry name" value="Aldehyde dehydrogenase"/>
    <property type="match status" value="1"/>
</dbReference>
<dbReference type="GO" id="GO:0004029">
    <property type="term" value="F:aldehyde dehydrogenase (NAD+) activity"/>
    <property type="evidence" value="ECO:0007669"/>
    <property type="project" value="TreeGrafter"/>
</dbReference>
<dbReference type="InterPro" id="IPR015590">
    <property type="entry name" value="Aldehyde_DH_dom"/>
</dbReference>
<dbReference type="OrthoDB" id="9762913at2"/>
<keyword evidence="3" id="KW-0520">NAD</keyword>
<evidence type="ECO:0000313" key="10">
    <source>
        <dbReference type="Proteomes" id="UP000029518"/>
    </source>
</evidence>
<dbReference type="InterPro" id="IPR029510">
    <property type="entry name" value="Ald_DH_CS_GLU"/>
</dbReference>
<evidence type="ECO:0000256" key="3">
    <source>
        <dbReference type="ARBA" id="ARBA00023027"/>
    </source>
</evidence>
<dbReference type="AlphaFoldDB" id="A0A089MYL0"/>
<reference evidence="9" key="1">
    <citation type="submission" date="2014-08" db="EMBL/GenBank/DDBJ databases">
        <title>Comparative genomics of the Paenibacillus odorifer group.</title>
        <authorList>
            <person name="den Bakker H.C."/>
            <person name="Tsai Y.-C.Y.-C."/>
            <person name="Martin N."/>
            <person name="Korlach J."/>
            <person name="Wiedmann M."/>
        </authorList>
    </citation>
    <scope>NUCLEOTIDE SEQUENCE [LARGE SCALE GENOMIC DNA]</scope>
    <source>
        <strain evidence="9">DSM 13188</strain>
    </source>
</reference>
<dbReference type="FunFam" id="3.40.309.10:FF:000003">
    <property type="entry name" value="Aldehyde dehydrogenase"/>
    <property type="match status" value="1"/>
</dbReference>
<evidence type="ECO:0000256" key="7">
    <source>
        <dbReference type="RuleBase" id="RU003345"/>
    </source>
</evidence>
<name>A0A089MYL0_PAEBO</name>
<feature type="active site" evidence="5">
    <location>
        <position position="249"/>
    </location>
</feature>
<organism evidence="9 10">
    <name type="scientific">Paenibacillus borealis</name>
    <dbReference type="NCBI Taxonomy" id="160799"/>
    <lineage>
        <taxon>Bacteria</taxon>
        <taxon>Bacillati</taxon>
        <taxon>Bacillota</taxon>
        <taxon>Bacilli</taxon>
        <taxon>Bacillales</taxon>
        <taxon>Paenibacillaceae</taxon>
        <taxon>Paenibacillus</taxon>
    </lineage>
</organism>